<name>A0AA36NLE6_9DINO</name>
<sequence length="648" mass="72331">MARIWTWWSSGEETLTPFLQLCLKSWRVKHPEWQVVVLDSANLWQYLTADDLPSTFTQIQRASLQSDLVRLAILAKYGGCYVDMSSLATQPTAEMAWARIGEGACLVGFRAPHFIPDFVSAWFLAAPQQEPIVVEWSKMFNHVMEGRVDDRDIHHHSFFEGVDLSDYLRYGALAPKPGQAASLWVEYLVVNVVLKAVLDKDPSLKQRFWSSSCLVLESDPNLSPTLWSESQVHLIPEDVAFPENEKLKMQNLLKQDPDFATRLMDLPMVKFFNSGSPYAHLSSEELLASPSVLGCLIRKALGYLVDASQSPAQWPQLPALKDLPNWPTSSTSSSPFAWTSQGRWTRPEDLAAERVAVATVVTDRCSAVAARSLARSLTKATRQGTAYVALVPEPVEPELCHMLEVEGWQVIPVQPLEFMSLHLWILPWDRVLYIDANAIAVGDLQQLLYSPEMEPPKDGVAMSPEYCAAMPSEESTAGGTPKASSSSSERFVEDAVTVASTSMLDLKNSEAMLKVSGLRSGSYDKAQAAAAFKENGYCHAGVVLLRPSIAEFQRLLEVQRLSAFASMGDLLHEVYTKRGLTKILRKGYNAQKWLRICAPELWQTLDLKIISFCGTKPWLQMGTEVVECLEGENSACQDLVRLWHQVYN</sequence>
<reference evidence="1" key="1">
    <citation type="submission" date="2023-08" db="EMBL/GenBank/DDBJ databases">
        <authorList>
            <person name="Chen Y."/>
            <person name="Shah S."/>
            <person name="Dougan E. K."/>
            <person name="Thang M."/>
            <person name="Chan C."/>
        </authorList>
    </citation>
    <scope>NUCLEOTIDE SEQUENCE</scope>
</reference>
<dbReference type="AlphaFoldDB" id="A0AA36NLE6"/>
<dbReference type="EMBL" id="CAUJNA010003749">
    <property type="protein sequence ID" value="CAJ1409056.1"/>
    <property type="molecule type" value="Genomic_DNA"/>
</dbReference>
<dbReference type="GO" id="GO:0016757">
    <property type="term" value="F:glycosyltransferase activity"/>
    <property type="evidence" value="ECO:0007669"/>
    <property type="project" value="InterPro"/>
</dbReference>
<evidence type="ECO:0000313" key="2">
    <source>
        <dbReference type="Proteomes" id="UP001178507"/>
    </source>
</evidence>
<evidence type="ECO:0000313" key="1">
    <source>
        <dbReference type="EMBL" id="CAJ1409056.1"/>
    </source>
</evidence>
<dbReference type="Pfam" id="PF05704">
    <property type="entry name" value="Caps_synth"/>
    <property type="match status" value="1"/>
</dbReference>
<dbReference type="Gene3D" id="3.90.550.20">
    <property type="match status" value="1"/>
</dbReference>
<dbReference type="InterPro" id="IPR008441">
    <property type="entry name" value="AfumC-like_glycosyl_Trfase"/>
</dbReference>
<dbReference type="Proteomes" id="UP001178507">
    <property type="component" value="Unassembled WGS sequence"/>
</dbReference>
<dbReference type="InterPro" id="IPR050587">
    <property type="entry name" value="GNT1/Glycosyltrans_8"/>
</dbReference>
<proteinExistence type="predicted"/>
<protein>
    <submittedName>
        <fullName evidence="1">Uncharacterized protein</fullName>
    </submittedName>
</protein>
<dbReference type="SUPFAM" id="SSF53448">
    <property type="entry name" value="Nucleotide-diphospho-sugar transferases"/>
    <property type="match status" value="2"/>
</dbReference>
<keyword evidence="2" id="KW-1185">Reference proteome</keyword>
<gene>
    <name evidence="1" type="ORF">EVOR1521_LOCUS30240</name>
</gene>
<dbReference type="PANTHER" id="PTHR11183">
    <property type="entry name" value="GLYCOGENIN SUBFAMILY MEMBER"/>
    <property type="match status" value="1"/>
</dbReference>
<comment type="caution">
    <text evidence="1">The sequence shown here is derived from an EMBL/GenBank/DDBJ whole genome shotgun (WGS) entry which is preliminary data.</text>
</comment>
<dbReference type="InterPro" id="IPR029044">
    <property type="entry name" value="Nucleotide-diphossugar_trans"/>
</dbReference>
<organism evidence="1 2">
    <name type="scientific">Effrenium voratum</name>
    <dbReference type="NCBI Taxonomy" id="2562239"/>
    <lineage>
        <taxon>Eukaryota</taxon>
        <taxon>Sar</taxon>
        <taxon>Alveolata</taxon>
        <taxon>Dinophyceae</taxon>
        <taxon>Suessiales</taxon>
        <taxon>Symbiodiniaceae</taxon>
        <taxon>Effrenium</taxon>
    </lineage>
</organism>
<accession>A0AA36NLE6</accession>
<dbReference type="Gene3D" id="3.90.550.10">
    <property type="entry name" value="Spore Coat Polysaccharide Biosynthesis Protein SpsA, Chain A"/>
    <property type="match status" value="1"/>
</dbReference>